<proteinExistence type="predicted"/>
<organism evidence="1 2">
    <name type="scientific">Prorocentrum cordatum</name>
    <dbReference type="NCBI Taxonomy" id="2364126"/>
    <lineage>
        <taxon>Eukaryota</taxon>
        <taxon>Sar</taxon>
        <taxon>Alveolata</taxon>
        <taxon>Dinophyceae</taxon>
        <taxon>Prorocentrales</taxon>
        <taxon>Prorocentraceae</taxon>
        <taxon>Prorocentrum</taxon>
    </lineage>
</organism>
<comment type="caution">
    <text evidence="1">The sequence shown here is derived from an EMBL/GenBank/DDBJ whole genome shotgun (WGS) entry which is preliminary data.</text>
</comment>
<keyword evidence="2" id="KW-1185">Reference proteome</keyword>
<reference evidence="1" key="1">
    <citation type="submission" date="2023-10" db="EMBL/GenBank/DDBJ databases">
        <authorList>
            <person name="Chen Y."/>
            <person name="Shah S."/>
            <person name="Dougan E. K."/>
            <person name="Thang M."/>
            <person name="Chan C."/>
        </authorList>
    </citation>
    <scope>NUCLEOTIDE SEQUENCE [LARGE SCALE GENOMIC DNA]</scope>
</reference>
<accession>A0ABN9U958</accession>
<sequence length="285" mass="31487">MVCGGPGRLCGSAGAAGCLAALAAWRAHVRRKHRPRRICAREYQEWERLVVSEFYRREKGTTEVPKPGFPASVLKEKVIAVVLAGEAREVDAVAKSITGLLPSKSVIMLYHIGKGKKDGVGYGFSEGKREMMYPAIDAGGLTNCRQKIGDTVEFESEEVRVRVGDQSRDVANQLFSSWNAVAPKKLPDRLKHEFIQVILSIQKAFPEGAVLRFLRLPVEHRVLVTSQDVKEKTGKYYVRLFGQGHEAHAEESDGVGLFAGVSEKYVNPNINLSNLELEYTTYGGP</sequence>
<gene>
    <name evidence="1" type="ORF">PCOR1329_LOCUS45968</name>
</gene>
<protein>
    <recommendedName>
        <fullName evidence="3">FACT complex subunit</fullName>
    </recommendedName>
</protein>
<name>A0ABN9U958_9DINO</name>
<dbReference type="EMBL" id="CAUYUJ010015524">
    <property type="protein sequence ID" value="CAK0855145.1"/>
    <property type="molecule type" value="Genomic_DNA"/>
</dbReference>
<evidence type="ECO:0000313" key="1">
    <source>
        <dbReference type="EMBL" id="CAK0855145.1"/>
    </source>
</evidence>
<dbReference type="Proteomes" id="UP001189429">
    <property type="component" value="Unassembled WGS sequence"/>
</dbReference>
<evidence type="ECO:0000313" key="2">
    <source>
        <dbReference type="Proteomes" id="UP001189429"/>
    </source>
</evidence>
<evidence type="ECO:0008006" key="3">
    <source>
        <dbReference type="Google" id="ProtNLM"/>
    </source>
</evidence>